<dbReference type="Proteomes" id="UP001279681">
    <property type="component" value="Unassembled WGS sequence"/>
</dbReference>
<gene>
    <name evidence="1" type="ORF">RFV38_10395</name>
</gene>
<organism evidence="1 2">
    <name type="scientific">Candidatus Cetobacterium colombiensis</name>
    <dbReference type="NCBI Taxonomy" id="3073100"/>
    <lineage>
        <taxon>Bacteria</taxon>
        <taxon>Fusobacteriati</taxon>
        <taxon>Fusobacteriota</taxon>
        <taxon>Fusobacteriia</taxon>
        <taxon>Fusobacteriales</taxon>
        <taxon>Fusobacteriaceae</taxon>
        <taxon>Cetobacterium</taxon>
    </lineage>
</organism>
<name>A0ABU4WBI2_9FUSO</name>
<proteinExistence type="predicted"/>
<evidence type="ECO:0000313" key="2">
    <source>
        <dbReference type="Proteomes" id="UP001279681"/>
    </source>
</evidence>
<dbReference type="EMBL" id="JAVIKH010000015">
    <property type="protein sequence ID" value="MDX8336900.1"/>
    <property type="molecule type" value="Genomic_DNA"/>
</dbReference>
<protein>
    <submittedName>
        <fullName evidence="1">Uncharacterized protein</fullName>
    </submittedName>
</protein>
<sequence length="58" mass="7094">MTLLEKEVILSLKELKNYENTFAYIESLIKQLGKNRKIIVHEKRNDKWEKFGEWKLEQ</sequence>
<accession>A0ABU4WBI2</accession>
<keyword evidence="2" id="KW-1185">Reference proteome</keyword>
<comment type="caution">
    <text evidence="1">The sequence shown here is derived from an EMBL/GenBank/DDBJ whole genome shotgun (WGS) entry which is preliminary data.</text>
</comment>
<evidence type="ECO:0000313" key="1">
    <source>
        <dbReference type="EMBL" id="MDX8336900.1"/>
    </source>
</evidence>
<reference evidence="2" key="1">
    <citation type="submission" date="2023-07" db="EMBL/GenBank/DDBJ databases">
        <authorList>
            <person name="Colorado M.A."/>
            <person name="Villamil L.M."/>
            <person name="Melo J.F."/>
            <person name="Rodriguez J.A."/>
            <person name="Ruiz R.Y."/>
        </authorList>
    </citation>
    <scope>NUCLEOTIDE SEQUENCE [LARGE SCALE GENOMIC DNA]</scope>
    <source>
        <strain evidence="2">C33</strain>
    </source>
</reference>